<comment type="caution">
    <text evidence="2">The sequence shown here is derived from an EMBL/GenBank/DDBJ whole genome shotgun (WGS) entry which is preliminary data.</text>
</comment>
<keyword evidence="1" id="KW-0472">Membrane</keyword>
<dbReference type="AlphaFoldDB" id="A0A9P6ATJ0"/>
<keyword evidence="3" id="KW-1185">Reference proteome</keyword>
<dbReference type="EMBL" id="MU128996">
    <property type="protein sequence ID" value="KAF9511774.1"/>
    <property type="molecule type" value="Genomic_DNA"/>
</dbReference>
<reference evidence="2" key="1">
    <citation type="journal article" date="2020" name="Nat. Commun.">
        <title>Large-scale genome sequencing of mycorrhizal fungi provides insights into the early evolution of symbiotic traits.</title>
        <authorList>
            <person name="Miyauchi S."/>
            <person name="Kiss E."/>
            <person name="Kuo A."/>
            <person name="Drula E."/>
            <person name="Kohler A."/>
            <person name="Sanchez-Garcia M."/>
            <person name="Morin E."/>
            <person name="Andreopoulos B."/>
            <person name="Barry K.W."/>
            <person name="Bonito G."/>
            <person name="Buee M."/>
            <person name="Carver A."/>
            <person name="Chen C."/>
            <person name="Cichocki N."/>
            <person name="Clum A."/>
            <person name="Culley D."/>
            <person name="Crous P.W."/>
            <person name="Fauchery L."/>
            <person name="Girlanda M."/>
            <person name="Hayes R.D."/>
            <person name="Keri Z."/>
            <person name="LaButti K."/>
            <person name="Lipzen A."/>
            <person name="Lombard V."/>
            <person name="Magnuson J."/>
            <person name="Maillard F."/>
            <person name="Murat C."/>
            <person name="Nolan M."/>
            <person name="Ohm R.A."/>
            <person name="Pangilinan J."/>
            <person name="Pereira M.F."/>
            <person name="Perotto S."/>
            <person name="Peter M."/>
            <person name="Pfister S."/>
            <person name="Riley R."/>
            <person name="Sitrit Y."/>
            <person name="Stielow J.B."/>
            <person name="Szollosi G."/>
            <person name="Zifcakova L."/>
            <person name="Stursova M."/>
            <person name="Spatafora J.W."/>
            <person name="Tedersoo L."/>
            <person name="Vaario L.M."/>
            <person name="Yamada A."/>
            <person name="Yan M."/>
            <person name="Wang P."/>
            <person name="Xu J."/>
            <person name="Bruns T."/>
            <person name="Baldrian P."/>
            <person name="Vilgalys R."/>
            <person name="Dunand C."/>
            <person name="Henrissat B."/>
            <person name="Grigoriev I.V."/>
            <person name="Hibbett D."/>
            <person name="Nagy L.G."/>
            <person name="Martin F.M."/>
        </authorList>
    </citation>
    <scope>NUCLEOTIDE SEQUENCE</scope>
    <source>
        <strain evidence="2">UP504</strain>
    </source>
</reference>
<evidence type="ECO:0000313" key="3">
    <source>
        <dbReference type="Proteomes" id="UP000886523"/>
    </source>
</evidence>
<feature type="transmembrane region" description="Helical" evidence="1">
    <location>
        <begin position="27"/>
        <end position="52"/>
    </location>
</feature>
<dbReference type="Proteomes" id="UP000886523">
    <property type="component" value="Unassembled WGS sequence"/>
</dbReference>
<protein>
    <submittedName>
        <fullName evidence="2">Uncharacterized protein</fullName>
    </submittedName>
</protein>
<name>A0A9P6ATJ0_9AGAM</name>
<evidence type="ECO:0000256" key="1">
    <source>
        <dbReference type="SAM" id="Phobius"/>
    </source>
</evidence>
<proteinExistence type="predicted"/>
<evidence type="ECO:0000313" key="2">
    <source>
        <dbReference type="EMBL" id="KAF9511774.1"/>
    </source>
</evidence>
<sequence length="139" mass="15973">MSSSRGRVSRLSTVLVGPQKLTSMRSFIGYVGSSALVTILAKFGSRIVFFLCTVEGRKPSRNEEWGHWCGTLELKLHSCWASSSPMRMVSIDNMRENFWTRRGNCTPFLFLVLWISRCVQFPGWKPQGRKEPSRVRKRN</sequence>
<organism evidence="2 3">
    <name type="scientific">Hydnum rufescens UP504</name>
    <dbReference type="NCBI Taxonomy" id="1448309"/>
    <lineage>
        <taxon>Eukaryota</taxon>
        <taxon>Fungi</taxon>
        <taxon>Dikarya</taxon>
        <taxon>Basidiomycota</taxon>
        <taxon>Agaricomycotina</taxon>
        <taxon>Agaricomycetes</taxon>
        <taxon>Cantharellales</taxon>
        <taxon>Hydnaceae</taxon>
        <taxon>Hydnum</taxon>
    </lineage>
</organism>
<keyword evidence="1" id="KW-0812">Transmembrane</keyword>
<gene>
    <name evidence="2" type="ORF">BS47DRAFT_1140293</name>
</gene>
<keyword evidence="1" id="KW-1133">Transmembrane helix</keyword>
<accession>A0A9P6ATJ0</accession>